<protein>
    <submittedName>
        <fullName evidence="6">Uncharacterized protein</fullName>
    </submittedName>
</protein>
<dbReference type="EMBL" id="LR798395">
    <property type="protein sequence ID" value="CAB5229023.1"/>
    <property type="molecule type" value="Genomic_DNA"/>
</dbReference>
<reference evidence="6" key="1">
    <citation type="submission" date="2020-05" db="EMBL/GenBank/DDBJ databases">
        <authorList>
            <person name="Chiriac C."/>
            <person name="Salcher M."/>
            <person name="Ghai R."/>
            <person name="Kavagutti S V."/>
        </authorList>
    </citation>
    <scope>NUCLEOTIDE SEQUENCE</scope>
</reference>
<name>A0A6J5Q2I6_9CAUD</name>
<organism evidence="6">
    <name type="scientific">uncultured Caudovirales phage</name>
    <dbReference type="NCBI Taxonomy" id="2100421"/>
    <lineage>
        <taxon>Viruses</taxon>
        <taxon>Duplodnaviria</taxon>
        <taxon>Heunggongvirae</taxon>
        <taxon>Uroviricota</taxon>
        <taxon>Caudoviricetes</taxon>
        <taxon>Peduoviridae</taxon>
        <taxon>Maltschvirus</taxon>
        <taxon>Maltschvirus maltsch</taxon>
    </lineage>
</organism>
<evidence type="ECO:0000313" key="5">
    <source>
        <dbReference type="EMBL" id="CAB4172269.1"/>
    </source>
</evidence>
<dbReference type="EMBL" id="LR796644">
    <property type="protein sequence ID" value="CAB4156738.1"/>
    <property type="molecule type" value="Genomic_DNA"/>
</dbReference>
<evidence type="ECO:0000313" key="9">
    <source>
        <dbReference type="EMBL" id="CAB4212916.1"/>
    </source>
</evidence>
<evidence type="ECO:0000313" key="7">
    <source>
        <dbReference type="EMBL" id="CAB4191149.1"/>
    </source>
</evidence>
<dbReference type="EMBL" id="LR796878">
    <property type="protein sequence ID" value="CAB4172269.1"/>
    <property type="molecule type" value="Genomic_DNA"/>
</dbReference>
<dbReference type="EMBL" id="LR796698">
    <property type="protein sequence ID" value="CAB4159996.1"/>
    <property type="molecule type" value="Genomic_DNA"/>
</dbReference>
<proteinExistence type="predicted"/>
<accession>A0A6J5Q2I6</accession>
<evidence type="ECO:0000313" key="12">
    <source>
        <dbReference type="EMBL" id="CAB5229023.1"/>
    </source>
</evidence>
<evidence type="ECO:0000313" key="10">
    <source>
        <dbReference type="EMBL" id="CAB4217533.1"/>
    </source>
</evidence>
<dbReference type="EMBL" id="LR796762">
    <property type="protein sequence ID" value="CAB4164893.1"/>
    <property type="molecule type" value="Genomic_DNA"/>
</dbReference>
<dbReference type="EMBL" id="LR797177">
    <property type="protein sequence ID" value="CAB4191149.1"/>
    <property type="molecule type" value="Genomic_DNA"/>
</dbReference>
<dbReference type="EMBL" id="LR797395">
    <property type="protein sequence ID" value="CAB4212916.1"/>
    <property type="molecule type" value="Genomic_DNA"/>
</dbReference>
<evidence type="ECO:0000313" key="2">
    <source>
        <dbReference type="EMBL" id="CAB4156738.1"/>
    </source>
</evidence>
<evidence type="ECO:0000313" key="11">
    <source>
        <dbReference type="EMBL" id="CAB5225079.1"/>
    </source>
</evidence>
<evidence type="ECO:0000313" key="8">
    <source>
        <dbReference type="EMBL" id="CAB4200835.1"/>
    </source>
</evidence>
<evidence type="ECO:0000313" key="1">
    <source>
        <dbReference type="EMBL" id="CAB4145169.1"/>
    </source>
</evidence>
<dbReference type="EMBL" id="LR796443">
    <property type="protein sequence ID" value="CAB4145169.1"/>
    <property type="molecule type" value="Genomic_DNA"/>
</dbReference>
<sequence length="175" mass="20924">MHTYHRLAVEAFDEVDAKGRALQFAESQEWSDWCSIVEDDRVQDMKVATNYKDDPEGFNKLVEVACEWTQETIDKVVSEYGDISLKDILTDRKYDFEYYGEKPYTEMTDEEKDNRMKESLAVFRVTRAFKVLNREYSSDTMFYDTVEYTPNPEWLKKRLEKDPDSQWIVIVDYHF</sequence>
<evidence type="ECO:0000313" key="6">
    <source>
        <dbReference type="EMBL" id="CAB4178433.1"/>
    </source>
</evidence>
<dbReference type="EMBL" id="LR796961">
    <property type="protein sequence ID" value="CAB4178433.1"/>
    <property type="molecule type" value="Genomic_DNA"/>
</dbReference>
<dbReference type="EMBL" id="LR798341">
    <property type="protein sequence ID" value="CAB5225079.1"/>
    <property type="molecule type" value="Genomic_DNA"/>
</dbReference>
<gene>
    <name evidence="6" type="ORF">UFOVP1002_184</name>
    <name evidence="7" type="ORF">UFOVP1217_10</name>
    <name evidence="8" type="ORF">UFOVP1343_182</name>
    <name evidence="9" type="ORF">UFOVP1438_43</name>
    <name evidence="12" type="ORF">UFOVP1541_141</name>
    <name evidence="10" type="ORF">UFOVP1592_39</name>
    <name evidence="1" type="ORF">UFOVP465_88</name>
    <name evidence="2" type="ORF">UFOVP666_134</name>
    <name evidence="3" type="ORF">UFOVP727_23</name>
    <name evidence="11" type="ORF">UFOVP741_26</name>
    <name evidence="4" type="ORF">UFOVP819_162</name>
    <name evidence="5" type="ORF">UFOVP926_112</name>
</gene>
<evidence type="ECO:0000313" key="3">
    <source>
        <dbReference type="EMBL" id="CAB4159996.1"/>
    </source>
</evidence>
<evidence type="ECO:0000313" key="4">
    <source>
        <dbReference type="EMBL" id="CAB4164893.1"/>
    </source>
</evidence>
<dbReference type="EMBL" id="LR797305">
    <property type="protein sequence ID" value="CAB4200835.1"/>
    <property type="molecule type" value="Genomic_DNA"/>
</dbReference>
<dbReference type="EMBL" id="LR797452">
    <property type="protein sequence ID" value="CAB4217533.1"/>
    <property type="molecule type" value="Genomic_DNA"/>
</dbReference>